<dbReference type="PANTHER" id="PTHR10057">
    <property type="entry name" value="PERIPHERAL-TYPE BENZODIAZEPINE RECEPTOR"/>
    <property type="match status" value="1"/>
</dbReference>
<feature type="transmembrane region" description="Helical" evidence="6">
    <location>
        <begin position="152"/>
        <end position="170"/>
    </location>
</feature>
<keyword evidence="4 6" id="KW-1133">Transmembrane helix</keyword>
<evidence type="ECO:0008006" key="9">
    <source>
        <dbReference type="Google" id="ProtNLM"/>
    </source>
</evidence>
<evidence type="ECO:0000313" key="7">
    <source>
        <dbReference type="EMBL" id="QBZ56406.1"/>
    </source>
</evidence>
<sequence length="215" mass="23524">MTTYIPQITLPYSVFTSPAASILLPVGLGSLVGWSTARKPPSPILSSILVLLCASQLTWTYHKAAKKTKAKYAALKQPPYSPPAWVFGPAWTVLYGLMGYAAYRAVDTGMSPLSSVIHQRMTKHGATLYSIQLGLNLVWMPLFFGLKRPVEASVDILALVGINSYLTYLWGSVDRVAGLCLAPYVAWLSYASYLCIGAGYLNGWDIKDKETPKQQ</sequence>
<feature type="transmembrane region" description="Helical" evidence="6">
    <location>
        <begin position="44"/>
        <end position="62"/>
    </location>
</feature>
<feature type="transmembrane region" description="Helical" evidence="6">
    <location>
        <begin position="12"/>
        <end position="32"/>
    </location>
</feature>
<dbReference type="GO" id="GO:0005741">
    <property type="term" value="C:mitochondrial outer membrane"/>
    <property type="evidence" value="ECO:0007669"/>
    <property type="project" value="TreeGrafter"/>
</dbReference>
<proteinExistence type="inferred from homology"/>
<dbReference type="CDD" id="cd15904">
    <property type="entry name" value="TSPO_MBR"/>
    <property type="match status" value="1"/>
</dbReference>
<dbReference type="Gene3D" id="1.20.1260.100">
    <property type="entry name" value="TspO/MBR protein"/>
    <property type="match status" value="1"/>
</dbReference>
<dbReference type="Proteomes" id="UP000294847">
    <property type="component" value="Chromosome 2"/>
</dbReference>
<feature type="transmembrane region" description="Helical" evidence="6">
    <location>
        <begin position="176"/>
        <end position="201"/>
    </location>
</feature>
<feature type="transmembrane region" description="Helical" evidence="6">
    <location>
        <begin position="83"/>
        <end position="106"/>
    </location>
</feature>
<evidence type="ECO:0000256" key="1">
    <source>
        <dbReference type="ARBA" id="ARBA00004141"/>
    </source>
</evidence>
<gene>
    <name evidence="7" type="ORF">PoMZ_01312</name>
</gene>
<reference evidence="7 8" key="1">
    <citation type="journal article" date="2019" name="Mol. Biol. Evol.">
        <title>Blast fungal genomes show frequent chromosomal changes, gene gains and losses, and effector gene turnover.</title>
        <authorList>
            <person name="Gomez Luciano L.B."/>
            <person name="Jason Tsai I."/>
            <person name="Chuma I."/>
            <person name="Tosa Y."/>
            <person name="Chen Y.H."/>
            <person name="Li J.Y."/>
            <person name="Li M.Y."/>
            <person name="Jade Lu M.Y."/>
            <person name="Nakayashiki H."/>
            <person name="Li W.H."/>
        </authorList>
    </citation>
    <scope>NUCLEOTIDE SEQUENCE [LARGE SCALE GENOMIC DNA]</scope>
    <source>
        <strain evidence="7">MZ5-1-6</strain>
    </source>
</reference>
<dbReference type="InterPro" id="IPR038330">
    <property type="entry name" value="TspO/MBR-related_sf"/>
</dbReference>
<dbReference type="InterPro" id="IPR004307">
    <property type="entry name" value="TspO_MBR"/>
</dbReference>
<dbReference type="Pfam" id="PF03073">
    <property type="entry name" value="TspO_MBR"/>
    <property type="match status" value="1"/>
</dbReference>
<feature type="transmembrane region" description="Helical" evidence="6">
    <location>
        <begin position="126"/>
        <end position="145"/>
    </location>
</feature>
<dbReference type="GO" id="GO:0033013">
    <property type="term" value="P:tetrapyrrole metabolic process"/>
    <property type="evidence" value="ECO:0007669"/>
    <property type="project" value="UniProtKB-ARBA"/>
</dbReference>
<comment type="similarity">
    <text evidence="2">Belongs to the TspO/BZRP family.</text>
</comment>
<dbReference type="EMBL" id="CP034205">
    <property type="protein sequence ID" value="QBZ56406.1"/>
    <property type="molecule type" value="Genomic_DNA"/>
</dbReference>
<evidence type="ECO:0000256" key="2">
    <source>
        <dbReference type="ARBA" id="ARBA00007524"/>
    </source>
</evidence>
<keyword evidence="3 6" id="KW-0812">Transmembrane</keyword>
<name>A0A4P7N6E2_PYROR</name>
<evidence type="ECO:0000313" key="8">
    <source>
        <dbReference type="Proteomes" id="UP000294847"/>
    </source>
</evidence>
<protein>
    <recommendedName>
        <fullName evidence="9">Translocator protein</fullName>
    </recommendedName>
</protein>
<comment type="subcellular location">
    <subcellularLocation>
        <location evidence="1">Membrane</location>
        <topology evidence="1">Multi-pass membrane protein</topology>
    </subcellularLocation>
</comment>
<keyword evidence="5 6" id="KW-0472">Membrane</keyword>
<evidence type="ECO:0000256" key="3">
    <source>
        <dbReference type="ARBA" id="ARBA00022692"/>
    </source>
</evidence>
<evidence type="ECO:0000256" key="6">
    <source>
        <dbReference type="SAM" id="Phobius"/>
    </source>
</evidence>
<dbReference type="AlphaFoldDB" id="A0A4P7N6E2"/>
<accession>A0A4P7N6E2</accession>
<organism evidence="7 8">
    <name type="scientific">Pyricularia oryzae</name>
    <name type="common">Rice blast fungus</name>
    <name type="synonym">Magnaporthe oryzae</name>
    <dbReference type="NCBI Taxonomy" id="318829"/>
    <lineage>
        <taxon>Eukaryota</taxon>
        <taxon>Fungi</taxon>
        <taxon>Dikarya</taxon>
        <taxon>Ascomycota</taxon>
        <taxon>Pezizomycotina</taxon>
        <taxon>Sordariomycetes</taxon>
        <taxon>Sordariomycetidae</taxon>
        <taxon>Magnaporthales</taxon>
        <taxon>Pyriculariaceae</taxon>
        <taxon>Pyricularia</taxon>
    </lineage>
</organism>
<dbReference type="FunFam" id="1.20.1260.100:FF:000001">
    <property type="entry name" value="translocator protein 2"/>
    <property type="match status" value="1"/>
</dbReference>
<dbReference type="PANTHER" id="PTHR10057:SF0">
    <property type="entry name" value="TRANSLOCATOR PROTEIN"/>
    <property type="match status" value="1"/>
</dbReference>
<evidence type="ECO:0000256" key="4">
    <source>
        <dbReference type="ARBA" id="ARBA00022989"/>
    </source>
</evidence>
<evidence type="ECO:0000256" key="5">
    <source>
        <dbReference type="ARBA" id="ARBA00023136"/>
    </source>
</evidence>